<name>A0A973W819_9BRAD</name>
<comment type="caution">
    <text evidence="1">The sequence shown here is derived from an EMBL/GenBank/DDBJ whole genome shotgun (WGS) entry which is preliminary data.</text>
</comment>
<reference evidence="1" key="1">
    <citation type="submission" date="2020-06" db="EMBL/GenBank/DDBJ databases">
        <title>Whole Genome Sequence of Bradyrhizobium sp. Strain 1S1.</title>
        <authorList>
            <person name="Bromfield E.S.P."/>
            <person name="Cloutier S."/>
        </authorList>
    </citation>
    <scope>NUCLEOTIDE SEQUENCE [LARGE SCALE GENOMIC DNA]</scope>
    <source>
        <strain evidence="1">1S1</strain>
    </source>
</reference>
<protein>
    <submittedName>
        <fullName evidence="1">Uncharacterized protein</fullName>
    </submittedName>
</protein>
<sequence length="75" mass="8514">MPVLVHWKPQWVRDVIADCRRLGVSPFHKQWGSYRSNPLVVEKGMTAREAQQIDAEGKGGGLVDGKLVREFPDRN</sequence>
<gene>
    <name evidence="1" type="ORF">HAP48_041960</name>
</gene>
<accession>A0A973W819</accession>
<organism evidence="1">
    <name type="scientific">Bradyrhizobium septentrionale</name>
    <dbReference type="NCBI Taxonomy" id="1404411"/>
    <lineage>
        <taxon>Bacteria</taxon>
        <taxon>Pseudomonadati</taxon>
        <taxon>Pseudomonadota</taxon>
        <taxon>Alphaproteobacteria</taxon>
        <taxon>Hyphomicrobiales</taxon>
        <taxon>Nitrobacteraceae</taxon>
        <taxon>Bradyrhizobium</taxon>
    </lineage>
</organism>
<proteinExistence type="predicted"/>
<dbReference type="EMBL" id="JAAOLE020000001">
    <property type="protein sequence ID" value="NVI49293.1"/>
    <property type="molecule type" value="Genomic_DNA"/>
</dbReference>
<dbReference type="AlphaFoldDB" id="A0A973W819"/>
<evidence type="ECO:0000313" key="1">
    <source>
        <dbReference type="EMBL" id="NVI49293.1"/>
    </source>
</evidence>